<protein>
    <recommendedName>
        <fullName evidence="5">RNA polymerase sigma factor SigA</fullName>
    </recommendedName>
</protein>
<dbReference type="Gene3D" id="1.10.601.10">
    <property type="entry name" value="RNA Polymerase Primary Sigma Factor"/>
    <property type="match status" value="1"/>
</dbReference>
<dbReference type="InterPro" id="IPR013325">
    <property type="entry name" value="RNA_pol_sigma_r2"/>
</dbReference>
<evidence type="ECO:0000256" key="5">
    <source>
        <dbReference type="HAMAP-Rule" id="MF_00963"/>
    </source>
</evidence>
<dbReference type="InterPro" id="IPR028630">
    <property type="entry name" value="Sigma70_RpoD"/>
</dbReference>
<dbReference type="Pfam" id="PF00140">
    <property type="entry name" value="Sigma70_r1_2"/>
    <property type="match status" value="1"/>
</dbReference>
<dbReference type="GO" id="GO:0005737">
    <property type="term" value="C:cytoplasm"/>
    <property type="evidence" value="ECO:0007669"/>
    <property type="project" value="UniProtKB-SubCell"/>
</dbReference>
<dbReference type="InterPro" id="IPR009042">
    <property type="entry name" value="RNA_pol_sigma70_r1_2"/>
</dbReference>
<dbReference type="Pfam" id="PF04545">
    <property type="entry name" value="Sigma70_r4"/>
    <property type="match status" value="1"/>
</dbReference>
<dbReference type="GO" id="GO:0003677">
    <property type="term" value="F:DNA binding"/>
    <property type="evidence" value="ECO:0007669"/>
    <property type="project" value="UniProtKB-UniRule"/>
</dbReference>
<keyword evidence="1 5" id="KW-0805">Transcription regulation</keyword>
<feature type="region of interest" description="Sigma-70 factor domain-4" evidence="5">
    <location>
        <begin position="477"/>
        <end position="530"/>
    </location>
</feature>
<dbReference type="InterPro" id="IPR007624">
    <property type="entry name" value="RNA_pol_sigma70_r3"/>
</dbReference>
<feature type="region of interest" description="Sigma-70 factor domain-2" evidence="5">
    <location>
        <begin position="309"/>
        <end position="379"/>
    </location>
</feature>
<keyword evidence="3 5" id="KW-0238">DNA-binding</keyword>
<dbReference type="Gene3D" id="1.10.10.10">
    <property type="entry name" value="Winged helix-like DNA-binding domain superfamily/Winged helix DNA-binding domain"/>
    <property type="match status" value="2"/>
</dbReference>
<dbReference type="AlphaFoldDB" id="A0A1E3XDX6"/>
<evidence type="ECO:0000259" key="9">
    <source>
        <dbReference type="Pfam" id="PF04542"/>
    </source>
</evidence>
<dbReference type="InterPro" id="IPR007127">
    <property type="entry name" value="RNA_pol_sigma_70_r1_1"/>
</dbReference>
<dbReference type="EMBL" id="MAYW01000018">
    <property type="protein sequence ID" value="ODS33836.1"/>
    <property type="molecule type" value="Genomic_DNA"/>
</dbReference>
<dbReference type="InterPro" id="IPR000943">
    <property type="entry name" value="RNA_pol_sigma70"/>
</dbReference>
<dbReference type="PATRIC" id="fig|1872076.5.peg.1155"/>
<evidence type="ECO:0000259" key="8">
    <source>
        <dbReference type="Pfam" id="PF04539"/>
    </source>
</evidence>
<comment type="subunit">
    <text evidence="5">Interacts transiently with the RNA polymerase catalytic core.</text>
</comment>
<dbReference type="Gene3D" id="1.10.220.120">
    <property type="entry name" value="Sigma-70 factor, region 1.1"/>
    <property type="match status" value="1"/>
</dbReference>
<feature type="short sequence motif" description="Interaction with polymerase core subunit RpoC" evidence="5">
    <location>
        <begin position="333"/>
        <end position="336"/>
    </location>
</feature>
<dbReference type="InterPro" id="IPR014284">
    <property type="entry name" value="RNA_pol_sigma-70_dom"/>
</dbReference>
<dbReference type="InterPro" id="IPR007627">
    <property type="entry name" value="RNA_pol_sigma70_r2"/>
</dbReference>
<evidence type="ECO:0000256" key="2">
    <source>
        <dbReference type="ARBA" id="ARBA00023082"/>
    </source>
</evidence>
<dbReference type="Pfam" id="PF04539">
    <property type="entry name" value="Sigma70_r3"/>
    <property type="match status" value="1"/>
</dbReference>
<name>A0A1E3XDX6_9BACT</name>
<dbReference type="CDD" id="cd06171">
    <property type="entry name" value="Sigma70_r4"/>
    <property type="match status" value="1"/>
</dbReference>
<dbReference type="HAMAP" id="MF_00963">
    <property type="entry name" value="Sigma70_RpoD_SigA"/>
    <property type="match status" value="1"/>
</dbReference>
<feature type="domain" description="RNA polymerase sigma-70 region 2" evidence="9">
    <location>
        <begin position="311"/>
        <end position="379"/>
    </location>
</feature>
<dbReference type="Pfam" id="PF03979">
    <property type="entry name" value="Sigma70_r1_1"/>
    <property type="match status" value="1"/>
</dbReference>
<evidence type="ECO:0000256" key="3">
    <source>
        <dbReference type="ARBA" id="ARBA00023125"/>
    </source>
</evidence>
<comment type="subcellular location">
    <subcellularLocation>
        <location evidence="5">Cytoplasm</location>
    </subcellularLocation>
</comment>
<dbReference type="SUPFAM" id="SSF88946">
    <property type="entry name" value="Sigma2 domain of RNA polymerase sigma factors"/>
    <property type="match status" value="1"/>
</dbReference>
<proteinExistence type="inferred from homology"/>
<dbReference type="InterPro" id="IPR007630">
    <property type="entry name" value="RNA_pol_sigma70_r4"/>
</dbReference>
<reference evidence="11 12" key="1">
    <citation type="submission" date="2016-07" db="EMBL/GenBank/DDBJ databases">
        <title>Draft genome of Scalindua rubra, obtained from a brine-seawater interface in the Red Sea, sheds light on salt adaptation in anammox bacteria.</title>
        <authorList>
            <person name="Speth D.R."/>
            <person name="Lagkouvardos I."/>
            <person name="Wang Y."/>
            <person name="Qian P.-Y."/>
            <person name="Dutilh B.E."/>
            <person name="Jetten M.S."/>
        </authorList>
    </citation>
    <scope>NUCLEOTIDE SEQUENCE [LARGE SCALE GENOMIC DNA]</scope>
    <source>
        <strain evidence="11">BSI-1</strain>
    </source>
</reference>
<dbReference type="Proteomes" id="UP000094056">
    <property type="component" value="Unassembled WGS sequence"/>
</dbReference>
<feature type="region of interest" description="Sigma-70 factor domain-3" evidence="5">
    <location>
        <begin position="388"/>
        <end position="464"/>
    </location>
</feature>
<feature type="domain" description="RNA polymerase sigma-70 region 1.2" evidence="6">
    <location>
        <begin position="91"/>
        <end position="119"/>
    </location>
</feature>
<evidence type="ECO:0000259" key="10">
    <source>
        <dbReference type="Pfam" id="PF04545"/>
    </source>
</evidence>
<evidence type="ECO:0000313" key="11">
    <source>
        <dbReference type="EMBL" id="ODS33836.1"/>
    </source>
</evidence>
<dbReference type="SUPFAM" id="SSF88659">
    <property type="entry name" value="Sigma3 and sigma4 domains of RNA polymerase sigma factors"/>
    <property type="match status" value="2"/>
</dbReference>
<dbReference type="NCBIfam" id="TIGR02937">
    <property type="entry name" value="sigma70-ECF"/>
    <property type="match status" value="1"/>
</dbReference>
<feature type="domain" description="RNA polymerase sigma-70 region 3" evidence="8">
    <location>
        <begin position="388"/>
        <end position="463"/>
    </location>
</feature>
<dbReference type="InterPro" id="IPR050239">
    <property type="entry name" value="Sigma-70_RNA_pol_init_factors"/>
</dbReference>
<accession>A0A1E3XDX6</accession>
<dbReference type="PRINTS" id="PR00046">
    <property type="entry name" value="SIGMA70FCT"/>
</dbReference>
<keyword evidence="2 5" id="KW-0731">Sigma factor</keyword>
<dbReference type="GO" id="GO:0006352">
    <property type="term" value="P:DNA-templated transcription initiation"/>
    <property type="evidence" value="ECO:0007669"/>
    <property type="project" value="UniProtKB-UniRule"/>
</dbReference>
<evidence type="ECO:0000256" key="4">
    <source>
        <dbReference type="ARBA" id="ARBA00023163"/>
    </source>
</evidence>
<feature type="domain" description="RNA polymerase sigma-70 region 4" evidence="10">
    <location>
        <begin position="477"/>
        <end position="530"/>
    </location>
</feature>
<comment type="similarity">
    <text evidence="5">Belongs to the sigma-70 factor family. RpoD/SigA subfamily.</text>
</comment>
<evidence type="ECO:0000256" key="1">
    <source>
        <dbReference type="ARBA" id="ARBA00023015"/>
    </source>
</evidence>
<dbReference type="InterPro" id="IPR013324">
    <property type="entry name" value="RNA_pol_sigma_r3/r4-like"/>
</dbReference>
<dbReference type="PANTHER" id="PTHR30603:SF60">
    <property type="entry name" value="RNA POLYMERASE SIGMA FACTOR RPOD"/>
    <property type="match status" value="1"/>
</dbReference>
<dbReference type="InterPro" id="IPR036388">
    <property type="entry name" value="WH-like_DNA-bd_sf"/>
</dbReference>
<feature type="domain" description="RNA polymerase sigma factor 70 region 1.1" evidence="7">
    <location>
        <begin position="2"/>
        <end position="64"/>
    </location>
</feature>
<comment type="caution">
    <text evidence="11">The sequence shown here is derived from an EMBL/GenBank/DDBJ whole genome shotgun (WGS) entry which is preliminary data.</text>
</comment>
<feature type="DNA-binding region" description="H-T-H motif" evidence="5">
    <location>
        <begin position="503"/>
        <end position="522"/>
    </location>
</feature>
<dbReference type="Pfam" id="PF04542">
    <property type="entry name" value="Sigma70_r2"/>
    <property type="match status" value="1"/>
</dbReference>
<gene>
    <name evidence="5" type="primary">sigA</name>
    <name evidence="11" type="ORF">SCARUB_00997</name>
</gene>
<organism evidence="11 12">
    <name type="scientific">Candidatus Scalindua rubra</name>
    <dbReference type="NCBI Taxonomy" id="1872076"/>
    <lineage>
        <taxon>Bacteria</taxon>
        <taxon>Pseudomonadati</taxon>
        <taxon>Planctomycetota</taxon>
        <taxon>Candidatus Brocadiia</taxon>
        <taxon>Candidatus Brocadiales</taxon>
        <taxon>Candidatus Scalinduaceae</taxon>
        <taxon>Candidatus Scalindua</taxon>
    </lineage>
</organism>
<dbReference type="FunFam" id="1.10.601.10:FF:000001">
    <property type="entry name" value="RNA polymerase sigma factor SigA"/>
    <property type="match status" value="1"/>
</dbReference>
<sequence length="555" mass="64738">MEKQDQKINVLMRKGEKNGFIIYEELNDTLPDNVLVQPEKVDEILIKLDELGIDLIEEVDIDSRGTIERDELQGTGKELGEDELRTEKIDDPVRMYFLQMRGIPILSREEELSLAKKIETTRKGLLRKILVSNYSQEACLKILEDIINGNLSFDRTLAINAVHENHKERILRRLPENAKTLKILLKSNKDDYYKSKMSKTSAKNRLRLLRNIRNRQRRGVAILEKLNIRTKMLQPIVNQLQEMSYEMNNNERKIKLPKKRDNAHDKLRNSKSRINRFKNIVLESPDKLRMKVVSIEKIYEEHEAAKRELSNANLRLVVSIAKKYRNRGLSFLDLIQEGNTGLMKAVEKYEYRRGYKFSTYATWWIRQAIIRSIADRARTIKVPVHMIETMNKIRNVSKKLVQEKGREPSIAEIARDLNISISEARRVLKISRQQISLDTPVGENDGCTFVDFINDEKPESPASKVEHNILKEKIKSVLDTLTYSEREVIKLRYGIGDGYTYTLQSIGKKFMVTRERVRQIEIKAIRKLQHPVRSRKLEEFVDDVGQKHCGGIFTQ</sequence>
<comment type="function">
    <text evidence="5">Sigma factors are initiation factors that promote the attachment of RNA polymerase to specific initiation sites and are then released. This sigma factor is the primary sigma factor during exponential growth.</text>
</comment>
<evidence type="ECO:0000259" key="6">
    <source>
        <dbReference type="Pfam" id="PF00140"/>
    </source>
</evidence>
<evidence type="ECO:0000259" key="7">
    <source>
        <dbReference type="Pfam" id="PF03979"/>
    </source>
</evidence>
<dbReference type="InterPro" id="IPR042189">
    <property type="entry name" value="RNA_pol_sigma_70_r1_1_sf"/>
</dbReference>
<keyword evidence="4 5" id="KW-0804">Transcription</keyword>
<dbReference type="GO" id="GO:0016987">
    <property type="term" value="F:sigma factor activity"/>
    <property type="evidence" value="ECO:0007669"/>
    <property type="project" value="UniProtKB-UniRule"/>
</dbReference>
<evidence type="ECO:0000313" key="12">
    <source>
        <dbReference type="Proteomes" id="UP000094056"/>
    </source>
</evidence>
<dbReference type="PANTHER" id="PTHR30603">
    <property type="entry name" value="RNA POLYMERASE SIGMA FACTOR RPO"/>
    <property type="match status" value="1"/>
</dbReference>
<keyword evidence="5" id="KW-0963">Cytoplasm</keyword>